<name>A0A061ABT5_9MOLU</name>
<accession>A0A061ABT5</accession>
<gene>
    <name evidence="3" type="ORF">Aocu_12570</name>
</gene>
<sequence length="300" mass="34241">MMEQVIGKIESINKGPNYCNTSITLEDKSHFNVKLNLNDDLLLTIGKIYVFELDQVIKDEVTQYKAKSFKRIEETSMDKDELNRLYSVFYEYAPIPLKEIKTQIESYLDAIKNPILKAVTHEVYEAFKGRFYIHPAATKFHHAYVGGLAYHTLTMLQLVDAMLKVYDYLSRDLLYAATLLHDVSKIDEMTGVDGEYTTEGLLLGHLVMGSIEVEKAAEKLGFEKSEEVLLLKHLIVSHHGQLNFGSPKKPQTGEALLLWYIDSIDSKFTELKTSLEATKPGEFTQSVAVLDKMRFYKPKL</sequence>
<dbReference type="Proteomes" id="UP000032434">
    <property type="component" value="Chromosome 1"/>
</dbReference>
<dbReference type="KEGG" id="aoc:Aocu_12570"/>
<keyword evidence="4" id="KW-1185">Reference proteome</keyword>
<keyword evidence="1" id="KW-0378">Hydrolase</keyword>
<dbReference type="EMBL" id="LK028559">
    <property type="protein sequence ID" value="CDR31330.1"/>
    <property type="molecule type" value="Genomic_DNA"/>
</dbReference>
<dbReference type="Pfam" id="PF01966">
    <property type="entry name" value="HD"/>
    <property type="match status" value="1"/>
</dbReference>
<dbReference type="InterPro" id="IPR050798">
    <property type="entry name" value="YhaM_exoribonuc/phosphodiest"/>
</dbReference>
<feature type="domain" description="HD" evidence="2">
    <location>
        <begin position="149"/>
        <end position="265"/>
    </location>
</feature>
<dbReference type="InterPro" id="IPR006674">
    <property type="entry name" value="HD_domain"/>
</dbReference>
<evidence type="ECO:0000259" key="2">
    <source>
        <dbReference type="Pfam" id="PF01966"/>
    </source>
</evidence>
<dbReference type="STRING" id="35623.Aocu_12570"/>
<dbReference type="SUPFAM" id="SSF109604">
    <property type="entry name" value="HD-domain/PDEase-like"/>
    <property type="match status" value="1"/>
</dbReference>
<evidence type="ECO:0000313" key="3">
    <source>
        <dbReference type="EMBL" id="CDR31330.1"/>
    </source>
</evidence>
<dbReference type="AlphaFoldDB" id="A0A061ABT5"/>
<protein>
    <submittedName>
        <fullName evidence="3">HD domain-containing protein</fullName>
    </submittedName>
</protein>
<dbReference type="InParanoid" id="A0A061ABT5"/>
<evidence type="ECO:0000256" key="1">
    <source>
        <dbReference type="ARBA" id="ARBA00022801"/>
    </source>
</evidence>
<dbReference type="PANTHER" id="PTHR37294">
    <property type="entry name" value="3'-5' EXORIBONUCLEASE YHAM"/>
    <property type="match status" value="1"/>
</dbReference>
<dbReference type="Gene3D" id="1.10.3210.10">
    <property type="entry name" value="Hypothetical protein af1432"/>
    <property type="match status" value="1"/>
</dbReference>
<dbReference type="PATRIC" id="fig|35623.3.peg.1257"/>
<dbReference type="FunCoup" id="A0A061ABT5">
    <property type="interactions" value="2"/>
</dbReference>
<dbReference type="GO" id="GO:0031125">
    <property type="term" value="P:rRNA 3'-end processing"/>
    <property type="evidence" value="ECO:0007669"/>
    <property type="project" value="TreeGrafter"/>
</dbReference>
<dbReference type="HOGENOM" id="CLU_056349_3_0_14"/>
<organism evidence="3 4">
    <name type="scientific">Acholeplasma oculi</name>
    <dbReference type="NCBI Taxonomy" id="35623"/>
    <lineage>
        <taxon>Bacteria</taxon>
        <taxon>Bacillati</taxon>
        <taxon>Mycoplasmatota</taxon>
        <taxon>Mollicutes</taxon>
        <taxon>Acholeplasmatales</taxon>
        <taxon>Acholeplasmataceae</taxon>
        <taxon>Acholeplasma</taxon>
    </lineage>
</organism>
<dbReference type="GO" id="GO:0016787">
    <property type="term" value="F:hydrolase activity"/>
    <property type="evidence" value="ECO:0007669"/>
    <property type="project" value="UniProtKB-KW"/>
</dbReference>
<evidence type="ECO:0000313" key="4">
    <source>
        <dbReference type="Proteomes" id="UP000032434"/>
    </source>
</evidence>
<dbReference type="PANTHER" id="PTHR37294:SF1">
    <property type="entry name" value="3'-5' EXORIBONUCLEASE YHAM"/>
    <property type="match status" value="1"/>
</dbReference>
<proteinExistence type="predicted"/>
<reference evidence="4" key="1">
    <citation type="submission" date="2014-05" db="EMBL/GenBank/DDBJ databases">
        <authorList>
            <person name="Kube M."/>
        </authorList>
    </citation>
    <scope>NUCLEOTIDE SEQUENCE [LARGE SCALE GENOMIC DNA]</scope>
</reference>